<dbReference type="EMBL" id="LK021342">
    <property type="protein sequence ID" value="CDQ46984.1"/>
    <property type="molecule type" value="Genomic_DNA"/>
</dbReference>
<accession>A0AAV2WRP9</accession>
<evidence type="ECO:0000313" key="4">
    <source>
        <dbReference type="Proteomes" id="UP000028864"/>
    </source>
</evidence>
<keyword evidence="2" id="KW-0472">Membrane</keyword>
<organism evidence="3 4">
    <name type="scientific">Mycolicibacterium neoaurum</name>
    <name type="common">Mycobacterium neoaurum</name>
    <dbReference type="NCBI Taxonomy" id="1795"/>
    <lineage>
        <taxon>Bacteria</taxon>
        <taxon>Bacillati</taxon>
        <taxon>Actinomycetota</taxon>
        <taxon>Actinomycetes</taxon>
        <taxon>Mycobacteriales</taxon>
        <taxon>Mycobacteriaceae</taxon>
        <taxon>Mycolicibacterium</taxon>
    </lineage>
</organism>
<evidence type="ECO:0000256" key="1">
    <source>
        <dbReference type="SAM" id="MobiDB-lite"/>
    </source>
</evidence>
<feature type="region of interest" description="Disordered" evidence="1">
    <location>
        <begin position="124"/>
        <end position="183"/>
    </location>
</feature>
<reference evidence="3" key="1">
    <citation type="submission" date="2014-05" db="EMBL/GenBank/DDBJ databases">
        <authorList>
            <person name="Urmite Genomes"/>
        </authorList>
    </citation>
    <scope>NUCLEOTIDE SEQUENCE</scope>
    <source>
        <strain evidence="3">DSM 44074</strain>
    </source>
</reference>
<dbReference type="Proteomes" id="UP000028864">
    <property type="component" value="Unassembled WGS sequence"/>
</dbReference>
<name>A0AAV2WRP9_MYCNE</name>
<protein>
    <submittedName>
        <fullName evidence="3">Integral membrane protein</fullName>
    </submittedName>
</protein>
<dbReference type="AlphaFoldDB" id="A0AAV2WRP9"/>
<dbReference type="RefSeq" id="WP_042510065.1">
    <property type="nucleotide sequence ID" value="NZ_LK021342.1"/>
</dbReference>
<reference evidence="3" key="2">
    <citation type="submission" date="2015-09" db="EMBL/GenBank/DDBJ databases">
        <title>Draft genome sequence of Mycobacterium neoaurum DSM 44074.</title>
        <authorList>
            <person name="Croce O."/>
            <person name="Robert C."/>
            <person name="Raoult D."/>
            <person name="Drancourt M."/>
        </authorList>
    </citation>
    <scope>NUCLEOTIDE SEQUENCE</scope>
    <source>
        <strain evidence="3">DSM 44074</strain>
    </source>
</reference>
<proteinExistence type="predicted"/>
<feature type="transmembrane region" description="Helical" evidence="2">
    <location>
        <begin position="34"/>
        <end position="53"/>
    </location>
</feature>
<keyword evidence="2" id="KW-0812">Transmembrane</keyword>
<evidence type="ECO:0000256" key="2">
    <source>
        <dbReference type="SAM" id="Phobius"/>
    </source>
</evidence>
<keyword evidence="2" id="KW-1133">Transmembrane helix</keyword>
<sequence length="183" mass="19358">MRGEKIGEPLMGAVAALVSGLALAGSTTWPTAAVIAAALAFGGVFWVVVWAVTQGAATAFGARVIGEVTNAAARLIMPFVPPIVAGAVDNVSRNVARTVGKPLRQVFTETEEFHFTLRRTHRVTVESDAEAEGAEQPRQVTSHREWVDANGPHIESRRTLILGESDGPAELTSDAGPRQLPPE</sequence>
<evidence type="ECO:0000313" key="3">
    <source>
        <dbReference type="EMBL" id="CDQ46984.1"/>
    </source>
</evidence>
<gene>
    <name evidence="3" type="ORF">BN1047_04901</name>
</gene>